<dbReference type="AlphaFoldDB" id="A0A8I6RJG4"/>
<dbReference type="PANTHER" id="PTHR31905:SF2">
    <property type="entry name" value="PROTEIN MIX23"/>
    <property type="match status" value="1"/>
</dbReference>
<dbReference type="PANTHER" id="PTHR31905">
    <property type="entry name" value="COILED-COIL DOMAIN-CONTAINING PROTEIN 58"/>
    <property type="match status" value="1"/>
</dbReference>
<evidence type="ECO:0000256" key="1">
    <source>
        <dbReference type="ARBA" id="ARBA00024204"/>
    </source>
</evidence>
<comment type="similarity">
    <text evidence="1">Belongs to the MIX23 family.</text>
</comment>
<dbReference type="InterPro" id="IPR019171">
    <property type="entry name" value="MIX23"/>
</dbReference>
<proteinExistence type="inferred from homology"/>
<evidence type="ECO:0000313" key="4">
    <source>
        <dbReference type="EnsemblMetazoa" id="XP_014244412.1"/>
    </source>
</evidence>
<dbReference type="OrthoDB" id="5593818at2759"/>
<dbReference type="Pfam" id="PF09774">
    <property type="entry name" value="MIX23"/>
    <property type="match status" value="1"/>
</dbReference>
<reference evidence="4" key="1">
    <citation type="submission" date="2022-01" db="UniProtKB">
        <authorList>
            <consortium name="EnsemblMetazoa"/>
        </authorList>
    </citation>
    <scope>IDENTIFICATION</scope>
</reference>
<dbReference type="CTD" id="40159"/>
<evidence type="ECO:0000313" key="5">
    <source>
        <dbReference type="Proteomes" id="UP000494040"/>
    </source>
</evidence>
<accession>A0A8I6RJG4</accession>
<dbReference type="GeneID" id="106663830"/>
<protein>
    <recommendedName>
        <fullName evidence="2">Protein MIX23</fullName>
    </recommendedName>
    <alternativeName>
        <fullName evidence="3">Coiled-coil domain-containing protein 58</fullName>
    </alternativeName>
</protein>
<sequence length="136" mass="15676">MECVDFLEFQDALKKLRDVDDKIVYALNASVPSPSFRKEINPESSCKDLFAKLQESHSKREKAIQNCIKVTSEKIATLKQDNEGSLAAVKHLNKEQTKLRLLRSELGVEEVVRDRSLKLYHERCRGFFKPPNLDLE</sequence>
<dbReference type="RefSeq" id="XP_014244412.1">
    <property type="nucleotide sequence ID" value="XM_014388926.2"/>
</dbReference>
<evidence type="ECO:0000256" key="2">
    <source>
        <dbReference type="ARBA" id="ARBA00024228"/>
    </source>
</evidence>
<evidence type="ECO:0000256" key="3">
    <source>
        <dbReference type="ARBA" id="ARBA00030733"/>
    </source>
</evidence>
<keyword evidence="5" id="KW-1185">Reference proteome</keyword>
<dbReference type="Proteomes" id="UP000494040">
    <property type="component" value="Unassembled WGS sequence"/>
</dbReference>
<name>A0A8I6RJG4_CIMLE</name>
<dbReference type="GO" id="GO:0005758">
    <property type="term" value="C:mitochondrial intermembrane space"/>
    <property type="evidence" value="ECO:0007669"/>
    <property type="project" value="InterPro"/>
</dbReference>
<dbReference type="KEGG" id="clec:106663830"/>
<dbReference type="OMA" id="CRYFEPP"/>
<organism evidence="4 5">
    <name type="scientific">Cimex lectularius</name>
    <name type="common">Bed bug</name>
    <name type="synonym">Acanthia lectularia</name>
    <dbReference type="NCBI Taxonomy" id="79782"/>
    <lineage>
        <taxon>Eukaryota</taxon>
        <taxon>Metazoa</taxon>
        <taxon>Ecdysozoa</taxon>
        <taxon>Arthropoda</taxon>
        <taxon>Hexapoda</taxon>
        <taxon>Insecta</taxon>
        <taxon>Pterygota</taxon>
        <taxon>Neoptera</taxon>
        <taxon>Paraneoptera</taxon>
        <taxon>Hemiptera</taxon>
        <taxon>Heteroptera</taxon>
        <taxon>Panheteroptera</taxon>
        <taxon>Cimicomorpha</taxon>
        <taxon>Cimicidae</taxon>
        <taxon>Cimex</taxon>
    </lineage>
</organism>
<dbReference type="EnsemblMetazoa" id="XM_014388926.2">
    <property type="protein sequence ID" value="XP_014244412.1"/>
    <property type="gene ID" value="LOC106663830"/>
</dbReference>